<dbReference type="AlphaFoldDB" id="A0A1N7KTE7"/>
<accession>A0A1N7KTE7</accession>
<evidence type="ECO:0000256" key="4">
    <source>
        <dbReference type="SAM" id="Coils"/>
    </source>
</evidence>
<organism evidence="6 7">
    <name type="scientific">Thalassolituus maritimus</name>
    <dbReference type="NCBI Taxonomy" id="484498"/>
    <lineage>
        <taxon>Bacteria</taxon>
        <taxon>Pseudomonadati</taxon>
        <taxon>Pseudomonadota</taxon>
        <taxon>Gammaproteobacteria</taxon>
        <taxon>Oceanospirillales</taxon>
        <taxon>Oceanospirillaceae</taxon>
        <taxon>Thalassolituus</taxon>
    </lineage>
</organism>
<evidence type="ECO:0000256" key="3">
    <source>
        <dbReference type="ARBA" id="ARBA00023163"/>
    </source>
</evidence>
<dbReference type="PANTHER" id="PTHR30204:SF94">
    <property type="entry name" value="HEAVY METAL-DEPENDENT TRANSCRIPTIONAL REGULATOR HI_0293-RELATED"/>
    <property type="match status" value="1"/>
</dbReference>
<gene>
    <name evidence="6" type="ORF">SAMN05421686_10384</name>
</gene>
<reference evidence="7" key="1">
    <citation type="submission" date="2017-01" db="EMBL/GenBank/DDBJ databases">
        <authorList>
            <person name="Varghese N."/>
            <person name="Submissions S."/>
        </authorList>
    </citation>
    <scope>NUCLEOTIDE SEQUENCE [LARGE SCALE GENOMIC DNA]</scope>
    <source>
        <strain evidence="7">DSM 24913</strain>
    </source>
</reference>
<keyword evidence="3" id="KW-0804">Transcription</keyword>
<dbReference type="STRING" id="484498.SAMN05421686_10384"/>
<dbReference type="SMART" id="SM00422">
    <property type="entry name" value="HTH_MERR"/>
    <property type="match status" value="1"/>
</dbReference>
<dbReference type="InterPro" id="IPR047057">
    <property type="entry name" value="MerR_fam"/>
</dbReference>
<name>A0A1N7KTE7_9GAMM</name>
<dbReference type="Proteomes" id="UP000185639">
    <property type="component" value="Unassembled WGS sequence"/>
</dbReference>
<evidence type="ECO:0000259" key="5">
    <source>
        <dbReference type="PROSITE" id="PS50937"/>
    </source>
</evidence>
<sequence>MKASELAKRFAVNVNTVRHYVRSGLLTPGKDASGYHSFGHEEVRRLSFILRARALGFTLDDIQQLLSDATQGQSLCPHARELIELRLREAQEKLINMQALVKRMESAVEEWKKLPDCSPCGDHICHLIEGGHYE</sequence>
<feature type="domain" description="HTH merR-type" evidence="5">
    <location>
        <begin position="1"/>
        <end position="68"/>
    </location>
</feature>
<dbReference type="InterPro" id="IPR000551">
    <property type="entry name" value="MerR-type_HTH_dom"/>
</dbReference>
<dbReference type="PROSITE" id="PS50937">
    <property type="entry name" value="HTH_MERR_2"/>
    <property type="match status" value="1"/>
</dbReference>
<dbReference type="GO" id="GO:0003700">
    <property type="term" value="F:DNA-binding transcription factor activity"/>
    <property type="evidence" value="ECO:0007669"/>
    <property type="project" value="InterPro"/>
</dbReference>
<proteinExistence type="predicted"/>
<evidence type="ECO:0000256" key="2">
    <source>
        <dbReference type="ARBA" id="ARBA00023125"/>
    </source>
</evidence>
<evidence type="ECO:0000313" key="7">
    <source>
        <dbReference type="Proteomes" id="UP000185639"/>
    </source>
</evidence>
<dbReference type="GO" id="GO:0003677">
    <property type="term" value="F:DNA binding"/>
    <property type="evidence" value="ECO:0007669"/>
    <property type="project" value="UniProtKB-KW"/>
</dbReference>
<dbReference type="EMBL" id="FTOH01000003">
    <property type="protein sequence ID" value="SIS64888.1"/>
    <property type="molecule type" value="Genomic_DNA"/>
</dbReference>
<dbReference type="PRINTS" id="PR00040">
    <property type="entry name" value="HTHMERR"/>
</dbReference>
<dbReference type="Gene3D" id="1.10.1660.10">
    <property type="match status" value="1"/>
</dbReference>
<dbReference type="Pfam" id="PF13411">
    <property type="entry name" value="MerR_1"/>
    <property type="match status" value="1"/>
</dbReference>
<dbReference type="PANTHER" id="PTHR30204">
    <property type="entry name" value="REDOX-CYCLING DRUG-SENSING TRANSCRIPTIONAL ACTIVATOR SOXR"/>
    <property type="match status" value="1"/>
</dbReference>
<feature type="coiled-coil region" evidence="4">
    <location>
        <begin position="80"/>
        <end position="114"/>
    </location>
</feature>
<evidence type="ECO:0000256" key="1">
    <source>
        <dbReference type="ARBA" id="ARBA00023015"/>
    </source>
</evidence>
<keyword evidence="1" id="KW-0805">Transcription regulation</keyword>
<evidence type="ECO:0000313" key="6">
    <source>
        <dbReference type="EMBL" id="SIS64888.1"/>
    </source>
</evidence>
<keyword evidence="4" id="KW-0175">Coiled coil</keyword>
<keyword evidence="2" id="KW-0238">DNA-binding</keyword>
<dbReference type="RefSeq" id="WP_076514635.1">
    <property type="nucleotide sequence ID" value="NZ_CAJWBH010000002.1"/>
</dbReference>
<dbReference type="InterPro" id="IPR009061">
    <property type="entry name" value="DNA-bd_dom_put_sf"/>
</dbReference>
<keyword evidence="7" id="KW-1185">Reference proteome</keyword>
<protein>
    <submittedName>
        <fullName evidence="6">Transcriptional regulator, MerR family</fullName>
    </submittedName>
</protein>
<dbReference type="SUPFAM" id="SSF46955">
    <property type="entry name" value="Putative DNA-binding domain"/>
    <property type="match status" value="1"/>
</dbReference>
<dbReference type="OrthoDB" id="9808480at2"/>